<proteinExistence type="predicted"/>
<dbReference type="PANTHER" id="PTHR37981">
    <property type="entry name" value="LIPASE 2"/>
    <property type="match status" value="1"/>
</dbReference>
<keyword evidence="3" id="KW-0378">Hydrolase</keyword>
<comment type="caution">
    <text evidence="3">The sequence shown here is derived from an EMBL/GenBank/DDBJ whole genome shotgun (WGS) entry which is preliminary data.</text>
</comment>
<dbReference type="EMBL" id="JBHSHP010000060">
    <property type="protein sequence ID" value="MFC4756381.1"/>
    <property type="molecule type" value="Genomic_DNA"/>
</dbReference>
<feature type="chain" id="PRO_5045810041" evidence="1">
    <location>
        <begin position="43"/>
        <end position="340"/>
    </location>
</feature>
<evidence type="ECO:0000259" key="2">
    <source>
        <dbReference type="Pfam" id="PF13472"/>
    </source>
</evidence>
<keyword evidence="4" id="KW-1185">Reference proteome</keyword>
<name>A0ABV9PYE8_9ACTN</name>
<dbReference type="InterPro" id="IPR037460">
    <property type="entry name" value="SEST-like"/>
</dbReference>
<protein>
    <submittedName>
        <fullName evidence="3">SGNH/GDSL hydrolase family protein</fullName>
        <ecNumber evidence="3">3.1.-.-</ecNumber>
    </submittedName>
</protein>
<dbReference type="Pfam" id="PF13472">
    <property type="entry name" value="Lipase_GDSL_2"/>
    <property type="match status" value="1"/>
</dbReference>
<dbReference type="EC" id="3.1.-.-" evidence="3"/>
<dbReference type="Proteomes" id="UP001595836">
    <property type="component" value="Unassembled WGS sequence"/>
</dbReference>
<evidence type="ECO:0000313" key="3">
    <source>
        <dbReference type="EMBL" id="MFC4756381.1"/>
    </source>
</evidence>
<organism evidence="3 4">
    <name type="scientific">Dietzia aurantiaca</name>
    <dbReference type="NCBI Taxonomy" id="983873"/>
    <lineage>
        <taxon>Bacteria</taxon>
        <taxon>Bacillati</taxon>
        <taxon>Actinomycetota</taxon>
        <taxon>Actinomycetes</taxon>
        <taxon>Mycobacteriales</taxon>
        <taxon>Dietziaceae</taxon>
        <taxon>Dietzia</taxon>
    </lineage>
</organism>
<evidence type="ECO:0000256" key="1">
    <source>
        <dbReference type="SAM" id="SignalP"/>
    </source>
</evidence>
<dbReference type="RefSeq" id="WP_344993052.1">
    <property type="nucleotide sequence ID" value="NZ_BAABCD010000020.1"/>
</dbReference>
<feature type="signal peptide" evidence="1">
    <location>
        <begin position="1"/>
        <end position="42"/>
    </location>
</feature>
<dbReference type="GO" id="GO:0016787">
    <property type="term" value="F:hydrolase activity"/>
    <property type="evidence" value="ECO:0007669"/>
    <property type="project" value="UniProtKB-KW"/>
</dbReference>
<dbReference type="CDD" id="cd01823">
    <property type="entry name" value="SEST_like"/>
    <property type="match status" value="1"/>
</dbReference>
<dbReference type="Gene3D" id="3.40.50.1110">
    <property type="entry name" value="SGNH hydrolase"/>
    <property type="match status" value="1"/>
</dbReference>
<feature type="domain" description="SGNH hydrolase-type esterase" evidence="2">
    <location>
        <begin position="88"/>
        <end position="331"/>
    </location>
</feature>
<dbReference type="PANTHER" id="PTHR37981:SF1">
    <property type="entry name" value="SGNH HYDROLASE-TYPE ESTERASE DOMAIN-CONTAINING PROTEIN"/>
    <property type="match status" value="1"/>
</dbReference>
<dbReference type="SUPFAM" id="SSF52266">
    <property type="entry name" value="SGNH hydrolase"/>
    <property type="match status" value="1"/>
</dbReference>
<dbReference type="InterPro" id="IPR013830">
    <property type="entry name" value="SGNH_hydro"/>
</dbReference>
<dbReference type="InterPro" id="IPR036514">
    <property type="entry name" value="SGNH_hydro_sf"/>
</dbReference>
<gene>
    <name evidence="3" type="ORF">ACFO7U_16540</name>
</gene>
<evidence type="ECO:0000313" key="4">
    <source>
        <dbReference type="Proteomes" id="UP001595836"/>
    </source>
</evidence>
<accession>A0ABV9PYE8</accession>
<keyword evidence="1" id="KW-0732">Signal</keyword>
<sequence length="340" mass="34288">MLTSRRRPFPSPSISPRRTASRLTGALAVGAALTLAVTPISAAQSTAEAAGTITVSSLGSTIGAPGSSTGSLGPFGSLAAPAYAGYVALGDSYAALGDNTEPAGGPTGCARSLANYPHQLASNPAVGDLTDSTCGGAEVPDILTVTQVEGAPPQITTLEPDTDLVTLSIGGNDVGFGTIVGCITAHLQPGGPQQPIDCRTVQGATVSADIDDLYGEGGAVDVIYDEIAERSPDATVVATQYLPLMPAEDEDGCQFTAAIGAANLEWAREITQEINDAVDDAALRNGHVSVLPTSDTDRSGCAPVNERWVVFNDGSANNTAPFHPTALGQEAMAAAIAAAL</sequence>
<reference evidence="4" key="1">
    <citation type="journal article" date="2019" name="Int. J. Syst. Evol. Microbiol.">
        <title>The Global Catalogue of Microorganisms (GCM) 10K type strain sequencing project: providing services to taxonomists for standard genome sequencing and annotation.</title>
        <authorList>
            <consortium name="The Broad Institute Genomics Platform"/>
            <consortium name="The Broad Institute Genome Sequencing Center for Infectious Disease"/>
            <person name="Wu L."/>
            <person name="Ma J."/>
        </authorList>
    </citation>
    <scope>NUCLEOTIDE SEQUENCE [LARGE SCALE GENOMIC DNA]</scope>
    <source>
        <strain evidence="4">JCM 11882</strain>
    </source>
</reference>